<protein>
    <submittedName>
        <fullName evidence="1">Uncharacterized protein</fullName>
    </submittedName>
</protein>
<gene>
    <name evidence="1" type="ORF">JI435_420730</name>
</gene>
<keyword evidence="2" id="KW-1185">Reference proteome</keyword>
<dbReference type="EMBL" id="CP069038">
    <property type="protein sequence ID" value="QRD04113.1"/>
    <property type="molecule type" value="Genomic_DNA"/>
</dbReference>
<accession>A0A7U2I8A9</accession>
<proteinExistence type="predicted"/>
<dbReference type="Proteomes" id="UP000663193">
    <property type="component" value="Chromosome 16"/>
</dbReference>
<sequence length="72" mass="8168">MLGLDEPRKKVRCALAASCRRRKGRSLAIDWLAENPSFLCSAGCCVKSSRMHGTTHPSVEQWYNVLHRCQCF</sequence>
<evidence type="ECO:0000313" key="1">
    <source>
        <dbReference type="EMBL" id="QRD04113.1"/>
    </source>
</evidence>
<organism evidence="1 2">
    <name type="scientific">Phaeosphaeria nodorum (strain SN15 / ATCC MYA-4574 / FGSC 10173)</name>
    <name type="common">Glume blotch fungus</name>
    <name type="synonym">Parastagonospora nodorum</name>
    <dbReference type="NCBI Taxonomy" id="321614"/>
    <lineage>
        <taxon>Eukaryota</taxon>
        <taxon>Fungi</taxon>
        <taxon>Dikarya</taxon>
        <taxon>Ascomycota</taxon>
        <taxon>Pezizomycotina</taxon>
        <taxon>Dothideomycetes</taxon>
        <taxon>Pleosporomycetidae</taxon>
        <taxon>Pleosporales</taxon>
        <taxon>Pleosporineae</taxon>
        <taxon>Phaeosphaeriaceae</taxon>
        <taxon>Parastagonospora</taxon>
    </lineage>
</organism>
<name>A0A7U2I8A9_PHANO</name>
<evidence type="ECO:0000313" key="2">
    <source>
        <dbReference type="Proteomes" id="UP000663193"/>
    </source>
</evidence>
<reference evidence="2" key="1">
    <citation type="journal article" date="2021" name="BMC Genomics">
        <title>Chromosome-level genome assembly and manually-curated proteome of model necrotroph Parastagonospora nodorum Sn15 reveals a genome-wide trove of candidate effector homologs, and redundancy of virulence-related functions within an accessory chromosome.</title>
        <authorList>
            <person name="Bertazzoni S."/>
            <person name="Jones D.A.B."/>
            <person name="Phan H.T."/>
            <person name="Tan K.-C."/>
            <person name="Hane J.K."/>
        </authorList>
    </citation>
    <scope>NUCLEOTIDE SEQUENCE [LARGE SCALE GENOMIC DNA]</scope>
    <source>
        <strain evidence="2">SN15 / ATCC MYA-4574 / FGSC 10173)</strain>
    </source>
</reference>
<dbReference type="AlphaFoldDB" id="A0A7U2I8A9"/>
<dbReference type="VEuPathDB" id="FungiDB:JI435_420730"/>